<proteinExistence type="predicted"/>
<keyword evidence="3" id="KW-1185">Reference proteome</keyword>
<protein>
    <submittedName>
        <fullName evidence="2">Uncharacterized protein</fullName>
    </submittedName>
</protein>
<dbReference type="AlphaFoldDB" id="A0A7W8EJ07"/>
<name>A0A7W8EJ07_9ACTN</name>
<dbReference type="EMBL" id="JACHIN010000008">
    <property type="protein sequence ID" value="MBB5080217.1"/>
    <property type="molecule type" value="Genomic_DNA"/>
</dbReference>
<comment type="caution">
    <text evidence="2">The sequence shown here is derived from an EMBL/GenBank/DDBJ whole genome shotgun (WGS) entry which is preliminary data.</text>
</comment>
<evidence type="ECO:0000313" key="2">
    <source>
        <dbReference type="EMBL" id="MBB5080217.1"/>
    </source>
</evidence>
<organism evidence="2 3">
    <name type="scientific">Nonomuraea endophytica</name>
    <dbReference type="NCBI Taxonomy" id="714136"/>
    <lineage>
        <taxon>Bacteria</taxon>
        <taxon>Bacillati</taxon>
        <taxon>Actinomycetota</taxon>
        <taxon>Actinomycetes</taxon>
        <taxon>Streptosporangiales</taxon>
        <taxon>Streptosporangiaceae</taxon>
        <taxon>Nonomuraea</taxon>
    </lineage>
</organism>
<dbReference type="Proteomes" id="UP000568380">
    <property type="component" value="Unassembled WGS sequence"/>
</dbReference>
<gene>
    <name evidence="2" type="ORF">HNR40_005704</name>
</gene>
<dbReference type="RefSeq" id="WP_184966539.1">
    <property type="nucleotide sequence ID" value="NZ_JACHIN010000008.1"/>
</dbReference>
<sequence>MRAIVGFILLIQGVAGFVGLTFFDSKWGLLHRVAEVPNWGYLAIGLVGAGLVMWGESAKKKS</sequence>
<accession>A0A7W8EJ07</accession>
<evidence type="ECO:0000256" key="1">
    <source>
        <dbReference type="SAM" id="Phobius"/>
    </source>
</evidence>
<keyword evidence="1" id="KW-1133">Transmembrane helix</keyword>
<evidence type="ECO:0000313" key="3">
    <source>
        <dbReference type="Proteomes" id="UP000568380"/>
    </source>
</evidence>
<reference evidence="2 3" key="1">
    <citation type="submission" date="2020-08" db="EMBL/GenBank/DDBJ databases">
        <title>Genomic Encyclopedia of Type Strains, Phase IV (KMG-IV): sequencing the most valuable type-strain genomes for metagenomic binning, comparative biology and taxonomic classification.</title>
        <authorList>
            <person name="Goeker M."/>
        </authorList>
    </citation>
    <scope>NUCLEOTIDE SEQUENCE [LARGE SCALE GENOMIC DNA]</scope>
    <source>
        <strain evidence="2 3">DSM 45385</strain>
    </source>
</reference>
<keyword evidence="1" id="KW-0812">Transmembrane</keyword>
<keyword evidence="1" id="KW-0472">Membrane</keyword>
<feature type="transmembrane region" description="Helical" evidence="1">
    <location>
        <begin position="39"/>
        <end position="55"/>
    </location>
</feature>